<dbReference type="PANTHER" id="PTHR47506:SF6">
    <property type="entry name" value="HTH-TYPE TRANSCRIPTIONAL REPRESSOR NEMR"/>
    <property type="match status" value="1"/>
</dbReference>
<sequence>MTTDGRVLKGNETRRLVLGQAMRIASVEGLAALSIGRLAGELELSKSGVFALFGSKEELQLATVRAAERVYHDRVIAPALDRPEGAARLWALAENWLAYSRTRVFPGGCFFYAVGAEFDAQPGRVRDALAEGSNAWHALIAGQLAAARAADRLGADEEVEQLAFEVVAVLEYANAMSLLHDDASPYDRARTALRRLLGADPND</sequence>
<feature type="domain" description="Tetracyclin repressor-like C-terminal" evidence="5">
    <location>
        <begin position="85"/>
        <end position="193"/>
    </location>
</feature>
<keyword evidence="2" id="KW-0238">DNA-binding</keyword>
<dbReference type="EMBL" id="FOAZ01000022">
    <property type="protein sequence ID" value="SEM26538.1"/>
    <property type="molecule type" value="Genomic_DNA"/>
</dbReference>
<dbReference type="Proteomes" id="UP000183015">
    <property type="component" value="Unassembled WGS sequence"/>
</dbReference>
<dbReference type="PANTHER" id="PTHR47506">
    <property type="entry name" value="TRANSCRIPTIONAL REGULATORY PROTEIN"/>
    <property type="match status" value="1"/>
</dbReference>
<dbReference type="SUPFAM" id="SSF48498">
    <property type="entry name" value="Tetracyclin repressor-like, C-terminal domain"/>
    <property type="match status" value="1"/>
</dbReference>
<dbReference type="SUPFAM" id="SSF46689">
    <property type="entry name" value="Homeodomain-like"/>
    <property type="match status" value="1"/>
</dbReference>
<dbReference type="Pfam" id="PF00440">
    <property type="entry name" value="TetR_N"/>
    <property type="match status" value="1"/>
</dbReference>
<evidence type="ECO:0000259" key="5">
    <source>
        <dbReference type="Pfam" id="PF16925"/>
    </source>
</evidence>
<keyword evidence="1" id="KW-0805">Transcription regulation</keyword>
<dbReference type="eggNOG" id="COG1309">
    <property type="taxonomic scope" value="Bacteria"/>
</dbReference>
<name>A0A1H7X0C9_STRJI</name>
<dbReference type="STRING" id="235985.SAMN05414137_1226"/>
<evidence type="ECO:0000259" key="4">
    <source>
        <dbReference type="Pfam" id="PF00440"/>
    </source>
</evidence>
<dbReference type="InterPro" id="IPR011075">
    <property type="entry name" value="TetR_C"/>
</dbReference>
<accession>A0A1H7X0C9</accession>
<proteinExistence type="predicted"/>
<protein>
    <submittedName>
        <fullName evidence="6">Regulatory protein, tetR family</fullName>
    </submittedName>
</protein>
<dbReference type="InterPro" id="IPR001647">
    <property type="entry name" value="HTH_TetR"/>
</dbReference>
<evidence type="ECO:0000256" key="2">
    <source>
        <dbReference type="ARBA" id="ARBA00023125"/>
    </source>
</evidence>
<dbReference type="Gene3D" id="1.10.10.60">
    <property type="entry name" value="Homeodomain-like"/>
    <property type="match status" value="1"/>
</dbReference>
<gene>
    <name evidence="6" type="ORF">SAMN05414137_1226</name>
</gene>
<reference evidence="7" key="1">
    <citation type="submission" date="2016-10" db="EMBL/GenBank/DDBJ databases">
        <authorList>
            <person name="Varghese N."/>
        </authorList>
    </citation>
    <scope>NUCLEOTIDE SEQUENCE [LARGE SCALE GENOMIC DNA]</scope>
    <source>
        <strain evidence="7">DSM 45096 / BCRC 16803 / CGMCC 4.1857 / CIP 109030 / JCM 12277 / KCTC 19219 / NBRC 100920 / 33214</strain>
    </source>
</reference>
<keyword evidence="7" id="KW-1185">Reference proteome</keyword>
<evidence type="ECO:0000256" key="1">
    <source>
        <dbReference type="ARBA" id="ARBA00023015"/>
    </source>
</evidence>
<dbReference type="AlphaFoldDB" id="A0A1H7X0C9"/>
<organism evidence="6 7">
    <name type="scientific">Streptacidiphilus jiangxiensis</name>
    <dbReference type="NCBI Taxonomy" id="235985"/>
    <lineage>
        <taxon>Bacteria</taxon>
        <taxon>Bacillati</taxon>
        <taxon>Actinomycetota</taxon>
        <taxon>Actinomycetes</taxon>
        <taxon>Kitasatosporales</taxon>
        <taxon>Streptomycetaceae</taxon>
        <taxon>Streptacidiphilus</taxon>
    </lineage>
</organism>
<evidence type="ECO:0000313" key="7">
    <source>
        <dbReference type="Proteomes" id="UP000183015"/>
    </source>
</evidence>
<dbReference type="Pfam" id="PF16925">
    <property type="entry name" value="TetR_C_13"/>
    <property type="match status" value="1"/>
</dbReference>
<dbReference type="GO" id="GO:0003677">
    <property type="term" value="F:DNA binding"/>
    <property type="evidence" value="ECO:0007669"/>
    <property type="project" value="UniProtKB-KW"/>
</dbReference>
<feature type="domain" description="HTH tetR-type" evidence="4">
    <location>
        <begin position="19"/>
        <end position="62"/>
    </location>
</feature>
<dbReference type="InterPro" id="IPR036271">
    <property type="entry name" value="Tet_transcr_reg_TetR-rel_C_sf"/>
</dbReference>
<dbReference type="RefSeq" id="WP_042452568.1">
    <property type="nucleotide sequence ID" value="NZ_BBPN01000025.1"/>
</dbReference>
<dbReference type="InterPro" id="IPR009057">
    <property type="entry name" value="Homeodomain-like_sf"/>
</dbReference>
<evidence type="ECO:0000313" key="6">
    <source>
        <dbReference type="EMBL" id="SEM26538.1"/>
    </source>
</evidence>
<keyword evidence="3" id="KW-0804">Transcription</keyword>
<dbReference type="Gene3D" id="1.10.357.10">
    <property type="entry name" value="Tetracycline Repressor, domain 2"/>
    <property type="match status" value="1"/>
</dbReference>
<evidence type="ECO:0000256" key="3">
    <source>
        <dbReference type="ARBA" id="ARBA00023163"/>
    </source>
</evidence>
<dbReference type="OrthoDB" id="326421at2"/>